<dbReference type="EMBL" id="CP138894">
    <property type="protein sequence ID" value="WPK23679.1"/>
    <property type="molecule type" value="Genomic_DNA"/>
</dbReference>
<keyword evidence="2" id="KW-1185">Reference proteome</keyword>
<organism evidence="1 2">
    <name type="scientific">Australozyma saopauloensis</name>
    <dbReference type="NCBI Taxonomy" id="291208"/>
    <lineage>
        <taxon>Eukaryota</taxon>
        <taxon>Fungi</taxon>
        <taxon>Dikarya</taxon>
        <taxon>Ascomycota</taxon>
        <taxon>Saccharomycotina</taxon>
        <taxon>Pichiomycetes</taxon>
        <taxon>Metschnikowiaceae</taxon>
        <taxon>Australozyma</taxon>
    </lineage>
</organism>
<protein>
    <submittedName>
        <fullName evidence="1">Uncharacterized protein</fullName>
    </submittedName>
</protein>
<accession>A0AAX4H603</accession>
<proteinExistence type="predicted"/>
<dbReference type="AlphaFoldDB" id="A0AAX4H603"/>
<sequence length="165" mass="19248">MGIRLSFLEAGNFSCLELYNFLHLLCVSTIFRFSFPNRLIVVTLFDALPSRKSYFPRRYSNWSFIFHLHNVKAAITNSDLEVFAVSIHFSAKYPVILSSALVSCFPEDLGDKLSALTKFNQRIDNYLIAVKKETSNHCSYHWDLFGYIRKLLCVLFIIHLHRVFR</sequence>
<reference evidence="1 2" key="1">
    <citation type="submission" date="2023-10" db="EMBL/GenBank/DDBJ databases">
        <title>Draft Genome Sequence of Candida saopaulonensis from a very Premature Infant with Sepsis.</title>
        <authorList>
            <person name="Ning Y."/>
            <person name="Dai R."/>
            <person name="Xiao M."/>
            <person name="Xu Y."/>
            <person name="Yan Q."/>
            <person name="Zhang L."/>
        </authorList>
    </citation>
    <scope>NUCLEOTIDE SEQUENCE [LARGE SCALE GENOMIC DNA]</scope>
    <source>
        <strain evidence="1 2">19XY460</strain>
    </source>
</reference>
<dbReference type="GeneID" id="88171989"/>
<dbReference type="RefSeq" id="XP_062876065.1">
    <property type="nucleotide sequence ID" value="XM_063019995.1"/>
</dbReference>
<dbReference type="Proteomes" id="UP001338582">
    <property type="component" value="Chromosome 1"/>
</dbReference>
<evidence type="ECO:0000313" key="1">
    <source>
        <dbReference type="EMBL" id="WPK23679.1"/>
    </source>
</evidence>
<name>A0AAX4H603_9ASCO</name>
<dbReference type="KEGG" id="asau:88171989"/>
<gene>
    <name evidence="1" type="ORF">PUMCH_000921</name>
</gene>
<evidence type="ECO:0000313" key="2">
    <source>
        <dbReference type="Proteomes" id="UP001338582"/>
    </source>
</evidence>